<comment type="caution">
    <text evidence="1">The sequence shown here is derived from an EMBL/GenBank/DDBJ whole genome shotgun (WGS) entry which is preliminary data.</text>
</comment>
<reference evidence="1 2" key="1">
    <citation type="submission" date="2017-12" db="EMBL/GenBank/DDBJ databases">
        <title>High-resolution comparative analysis of great ape genomes.</title>
        <authorList>
            <person name="Pollen A."/>
            <person name="Hastie A."/>
            <person name="Hormozdiari F."/>
            <person name="Dougherty M."/>
            <person name="Liu R."/>
            <person name="Chaisson M."/>
            <person name="Hoppe E."/>
            <person name="Hill C."/>
            <person name="Pang A."/>
            <person name="Hillier L."/>
            <person name="Baker C."/>
            <person name="Armstrong J."/>
            <person name="Shendure J."/>
            <person name="Paten B."/>
            <person name="Wilson R."/>
            <person name="Chao H."/>
            <person name="Schneider V."/>
            <person name="Ventura M."/>
            <person name="Kronenberg Z."/>
            <person name="Murali S."/>
            <person name="Gordon D."/>
            <person name="Cantsilieris S."/>
            <person name="Munson K."/>
            <person name="Nelson B."/>
            <person name="Raja A."/>
            <person name="Underwood J."/>
            <person name="Diekhans M."/>
            <person name="Fiddes I."/>
            <person name="Haussler D."/>
            <person name="Eichler E."/>
        </authorList>
    </citation>
    <scope>NUCLEOTIDE SEQUENCE [LARGE SCALE GENOMIC DNA]</scope>
    <source>
        <strain evidence="1">Yerkes chimp pedigree #C0471</strain>
    </source>
</reference>
<accession>A0A2J8M374</accession>
<gene>
    <name evidence="1" type="ORF">CK820_G0023821</name>
</gene>
<sequence>YNVTEREVQQALRQKTGRRLLCGLIVDTDLSYSRTKYLIADIARGTFQVPGSLEEFQLPSYEVAVAFLLLLFPLS</sequence>
<name>A0A2J8M374_PANTR</name>
<proteinExistence type="predicted"/>
<feature type="non-terminal residue" evidence="1">
    <location>
        <position position="1"/>
    </location>
</feature>
<dbReference type="EMBL" id="NBAG03000270">
    <property type="protein sequence ID" value="PNI53972.1"/>
    <property type="molecule type" value="Genomic_DNA"/>
</dbReference>
<evidence type="ECO:0000313" key="2">
    <source>
        <dbReference type="Proteomes" id="UP000236370"/>
    </source>
</evidence>
<protein>
    <submittedName>
        <fullName evidence="1">ZDHHC23 isoform 7</fullName>
    </submittedName>
</protein>
<evidence type="ECO:0000313" key="1">
    <source>
        <dbReference type="EMBL" id="PNI53972.1"/>
    </source>
</evidence>
<organism evidence="1 2">
    <name type="scientific">Pan troglodytes</name>
    <name type="common">Chimpanzee</name>
    <dbReference type="NCBI Taxonomy" id="9598"/>
    <lineage>
        <taxon>Eukaryota</taxon>
        <taxon>Metazoa</taxon>
        <taxon>Chordata</taxon>
        <taxon>Craniata</taxon>
        <taxon>Vertebrata</taxon>
        <taxon>Euteleostomi</taxon>
        <taxon>Mammalia</taxon>
        <taxon>Eutheria</taxon>
        <taxon>Euarchontoglires</taxon>
        <taxon>Primates</taxon>
        <taxon>Haplorrhini</taxon>
        <taxon>Catarrhini</taxon>
        <taxon>Hominidae</taxon>
        <taxon>Pan</taxon>
    </lineage>
</organism>
<dbReference type="AlphaFoldDB" id="A0A2J8M374"/>
<dbReference type="Proteomes" id="UP000236370">
    <property type="component" value="Unassembled WGS sequence"/>
</dbReference>